<feature type="transmembrane region" description="Helical" evidence="7">
    <location>
        <begin position="160"/>
        <end position="183"/>
    </location>
</feature>
<evidence type="ECO:0000256" key="3">
    <source>
        <dbReference type="ARBA" id="ARBA00022692"/>
    </source>
</evidence>
<protein>
    <submittedName>
        <fullName evidence="8">Porphyrin transporter TspO</fullName>
    </submittedName>
</protein>
<evidence type="ECO:0000256" key="2">
    <source>
        <dbReference type="ARBA" id="ARBA00007524"/>
    </source>
</evidence>
<dbReference type="InterPro" id="IPR004307">
    <property type="entry name" value="TspO_MBR"/>
</dbReference>
<dbReference type="KEGG" id="psai:C3B54_111420"/>
<dbReference type="PANTHER" id="PTHR10057">
    <property type="entry name" value="PERIPHERAL-TYPE BENZODIAZEPINE RECEPTOR"/>
    <property type="match status" value="1"/>
</dbReference>
<gene>
    <name evidence="8" type="ORF">C3B54_111420</name>
</gene>
<name>A0A2L2BRR3_9MICO</name>
<accession>A0A2L2BRR3</accession>
<organism evidence="8 9">
    <name type="scientific">Pontimonas salivibrio</name>
    <dbReference type="NCBI Taxonomy" id="1159327"/>
    <lineage>
        <taxon>Bacteria</taxon>
        <taxon>Bacillati</taxon>
        <taxon>Actinomycetota</taxon>
        <taxon>Actinomycetes</taxon>
        <taxon>Micrococcales</taxon>
        <taxon>Microbacteriaceae</taxon>
        <taxon>Pontimonas</taxon>
    </lineage>
</organism>
<dbReference type="GO" id="GO:0033013">
    <property type="term" value="P:tetrapyrrole metabolic process"/>
    <property type="evidence" value="ECO:0007669"/>
    <property type="project" value="UniProtKB-ARBA"/>
</dbReference>
<evidence type="ECO:0000256" key="4">
    <source>
        <dbReference type="ARBA" id="ARBA00022989"/>
    </source>
</evidence>
<dbReference type="InterPro" id="IPR038330">
    <property type="entry name" value="TspO/MBR-related_sf"/>
</dbReference>
<evidence type="ECO:0000256" key="6">
    <source>
        <dbReference type="SAM" id="MobiDB-lite"/>
    </source>
</evidence>
<dbReference type="RefSeq" id="WP_104913850.1">
    <property type="nucleotide sequence ID" value="NZ_CP026923.1"/>
</dbReference>
<evidence type="ECO:0000313" key="9">
    <source>
        <dbReference type="Proteomes" id="UP000243077"/>
    </source>
</evidence>
<feature type="transmembrane region" description="Helical" evidence="7">
    <location>
        <begin position="70"/>
        <end position="90"/>
    </location>
</feature>
<keyword evidence="3 7" id="KW-0812">Transmembrane</keyword>
<feature type="region of interest" description="Disordered" evidence="6">
    <location>
        <begin position="1"/>
        <end position="20"/>
    </location>
</feature>
<evidence type="ECO:0000256" key="7">
    <source>
        <dbReference type="SAM" id="Phobius"/>
    </source>
</evidence>
<dbReference type="GO" id="GO:0016020">
    <property type="term" value="C:membrane"/>
    <property type="evidence" value="ECO:0007669"/>
    <property type="project" value="UniProtKB-SubCell"/>
</dbReference>
<dbReference type="OrthoDB" id="9795496at2"/>
<dbReference type="EMBL" id="CP026923">
    <property type="protein sequence ID" value="AVG24363.1"/>
    <property type="molecule type" value="Genomic_DNA"/>
</dbReference>
<evidence type="ECO:0000313" key="8">
    <source>
        <dbReference type="EMBL" id="AVG24363.1"/>
    </source>
</evidence>
<keyword evidence="4 7" id="KW-1133">Transmembrane helix</keyword>
<comment type="subcellular location">
    <subcellularLocation>
        <location evidence="1">Membrane</location>
        <topology evidence="1">Multi-pass membrane protein</topology>
    </subcellularLocation>
</comment>
<dbReference type="PIRSF" id="PIRSF005859">
    <property type="entry name" value="PBR"/>
    <property type="match status" value="1"/>
</dbReference>
<comment type="similarity">
    <text evidence="2">Belongs to the TspO/BZRP family.</text>
</comment>
<evidence type="ECO:0000256" key="1">
    <source>
        <dbReference type="ARBA" id="ARBA00004141"/>
    </source>
</evidence>
<dbReference type="Proteomes" id="UP000243077">
    <property type="component" value="Chromosome"/>
</dbReference>
<dbReference type="Pfam" id="PF03073">
    <property type="entry name" value="TspO_MBR"/>
    <property type="match status" value="1"/>
</dbReference>
<reference evidence="8 9" key="1">
    <citation type="submission" date="2018-02" db="EMBL/GenBank/DDBJ databases">
        <title>Complete genome of the streamlined marine actinobacterium Pontimonas salivibrio CL-TW6 adapted to coastal planktonic lifestype.</title>
        <authorList>
            <person name="Cho B.C."/>
            <person name="Hardies S.C."/>
            <person name="Jang G.I."/>
            <person name="Hwang C.Y."/>
        </authorList>
    </citation>
    <scope>NUCLEOTIDE SEQUENCE [LARGE SCALE GENOMIC DNA]</scope>
    <source>
        <strain evidence="8 9">CL-TW6</strain>
    </source>
</reference>
<dbReference type="AlphaFoldDB" id="A0A2L2BRR3"/>
<dbReference type="FunFam" id="1.20.1260.100:FF:000001">
    <property type="entry name" value="translocator protein 2"/>
    <property type="match status" value="1"/>
</dbReference>
<proteinExistence type="inferred from homology"/>
<sequence>MSSEGLPSPDQTRENTRSDSRTLSQDVGALLLFLIASLAVAGIAGLATVSTVNGWYAEAEKTLWNPPNDMFGPIWGVLYTLMALSAWLVWRQPRSLERSRALGLFAGQLAMNAAWTPLFFVAFEYAGGVALWVALVWIVLLDFAVLATVFVFWPVQRFASVLLVPYWVWLLFATALNASIAVMNT</sequence>
<keyword evidence="5 7" id="KW-0472">Membrane</keyword>
<evidence type="ECO:0000256" key="5">
    <source>
        <dbReference type="ARBA" id="ARBA00023136"/>
    </source>
</evidence>
<feature type="transmembrane region" description="Helical" evidence="7">
    <location>
        <begin position="27"/>
        <end position="50"/>
    </location>
</feature>
<feature type="transmembrane region" description="Helical" evidence="7">
    <location>
        <begin position="102"/>
        <end position="123"/>
    </location>
</feature>
<feature type="transmembrane region" description="Helical" evidence="7">
    <location>
        <begin position="129"/>
        <end position="153"/>
    </location>
</feature>
<dbReference type="PANTHER" id="PTHR10057:SF0">
    <property type="entry name" value="TRANSLOCATOR PROTEIN"/>
    <property type="match status" value="1"/>
</dbReference>
<keyword evidence="9" id="KW-1185">Reference proteome</keyword>
<feature type="compositionally biased region" description="Basic and acidic residues" evidence="6">
    <location>
        <begin position="11"/>
        <end position="20"/>
    </location>
</feature>
<dbReference type="CDD" id="cd15904">
    <property type="entry name" value="TSPO_MBR"/>
    <property type="match status" value="1"/>
</dbReference>
<dbReference type="Gene3D" id="1.20.1260.100">
    <property type="entry name" value="TspO/MBR protein"/>
    <property type="match status" value="1"/>
</dbReference>